<dbReference type="GO" id="GO:0046872">
    <property type="term" value="F:metal ion binding"/>
    <property type="evidence" value="ECO:0007669"/>
    <property type="project" value="UniProtKB-KW"/>
</dbReference>
<dbReference type="OrthoDB" id="7183442at2"/>
<keyword evidence="5" id="KW-0460">Magnesium</keyword>
<gene>
    <name evidence="8" type="ORF">D3Y57_13600</name>
</gene>
<dbReference type="SUPFAM" id="SSF55811">
    <property type="entry name" value="Nudix"/>
    <property type="match status" value="1"/>
</dbReference>
<keyword evidence="3" id="KW-0479">Metal-binding</keyword>
<sequence length="249" mass="27438">MTFKIPAATLVVFRRHAGRTELLFVERAGTMSFAAGAIVFPGGRVDPGDRMLAQRFPDLDADDAAARVAAIRETVEEAGTAIGLSGPVDAATVAKLRVHLNDGIVFADALAALHLEIRPELLVPFSRWCPHAPERRTFDTRFYLAEAPDDLVMATVDQTENVRLFWSAAQDVIDDADAGRVKIIFPTRRNLERLAQFAGFVEAQADAIRFPPELIVPHEEDRDGVRYLCIPEDRGYPVTSEPMESAIRG</sequence>
<dbReference type="KEGG" id="spha:D3Y57_13600"/>
<dbReference type="InterPro" id="IPR000086">
    <property type="entry name" value="NUDIX_hydrolase_dom"/>
</dbReference>
<feature type="domain" description="Nudix hydrolase" evidence="7">
    <location>
        <begin position="3"/>
        <end position="189"/>
    </location>
</feature>
<protein>
    <submittedName>
        <fullName evidence="8">NUDIX hydrolase</fullName>
    </submittedName>
</protein>
<evidence type="ECO:0000313" key="9">
    <source>
        <dbReference type="Proteomes" id="UP000276254"/>
    </source>
</evidence>
<dbReference type="PANTHER" id="PTHR12318:SF0">
    <property type="entry name" value="ACYL-COENZYME A DIPHOSPHATASE NUDT19"/>
    <property type="match status" value="1"/>
</dbReference>
<dbReference type="RefSeq" id="WP_121153441.1">
    <property type="nucleotide sequence ID" value="NZ_CP032829.1"/>
</dbReference>
<dbReference type="EMBL" id="CP032829">
    <property type="protein sequence ID" value="AYJ86799.1"/>
    <property type="molecule type" value="Genomic_DNA"/>
</dbReference>
<evidence type="ECO:0000313" key="8">
    <source>
        <dbReference type="EMBL" id="AYJ86799.1"/>
    </source>
</evidence>
<evidence type="ECO:0000256" key="4">
    <source>
        <dbReference type="ARBA" id="ARBA00022801"/>
    </source>
</evidence>
<organism evidence="8 9">
    <name type="scientific">Sphingomonas paeninsulae</name>
    <dbReference type="NCBI Taxonomy" id="2319844"/>
    <lineage>
        <taxon>Bacteria</taxon>
        <taxon>Pseudomonadati</taxon>
        <taxon>Pseudomonadota</taxon>
        <taxon>Alphaproteobacteria</taxon>
        <taxon>Sphingomonadales</taxon>
        <taxon>Sphingomonadaceae</taxon>
        <taxon>Sphingomonas</taxon>
    </lineage>
</organism>
<evidence type="ECO:0000256" key="5">
    <source>
        <dbReference type="ARBA" id="ARBA00022842"/>
    </source>
</evidence>
<reference evidence="8 9" key="1">
    <citation type="submission" date="2018-09" db="EMBL/GenBank/DDBJ databases">
        <title>Sphingomonas peninsula sp. nov., isolated from fildes peninsula, Antarctic soil.</title>
        <authorList>
            <person name="Yingchao G."/>
        </authorList>
    </citation>
    <scope>NUCLEOTIDE SEQUENCE [LARGE SCALE GENOMIC DNA]</scope>
    <source>
        <strain evidence="8 9">YZ-8</strain>
    </source>
</reference>
<dbReference type="Gene3D" id="3.90.79.10">
    <property type="entry name" value="Nucleoside Triphosphate Pyrophosphohydrolase"/>
    <property type="match status" value="1"/>
</dbReference>
<dbReference type="InterPro" id="IPR015797">
    <property type="entry name" value="NUDIX_hydrolase-like_dom_sf"/>
</dbReference>
<dbReference type="GO" id="GO:0016818">
    <property type="term" value="F:hydrolase activity, acting on acid anhydrides, in phosphorus-containing anhydrides"/>
    <property type="evidence" value="ECO:0007669"/>
    <property type="project" value="InterPro"/>
</dbReference>
<dbReference type="AlphaFoldDB" id="A0A494TBH7"/>
<dbReference type="PROSITE" id="PS51462">
    <property type="entry name" value="NUDIX"/>
    <property type="match status" value="1"/>
</dbReference>
<accession>A0A494TBH7</accession>
<dbReference type="Proteomes" id="UP000276254">
    <property type="component" value="Chromosome"/>
</dbReference>
<dbReference type="PANTHER" id="PTHR12318">
    <property type="entry name" value="TESTOSTERONE-REGULATED PROTEIN RP2"/>
    <property type="match status" value="1"/>
</dbReference>
<keyword evidence="6" id="KW-0464">Manganese</keyword>
<keyword evidence="9" id="KW-1185">Reference proteome</keyword>
<keyword evidence="4 8" id="KW-0378">Hydrolase</keyword>
<evidence type="ECO:0000259" key="7">
    <source>
        <dbReference type="PROSITE" id="PS51462"/>
    </source>
</evidence>
<name>A0A494TBH7_SPHPE</name>
<comment type="cofactor">
    <cofactor evidence="2">
        <name>Mg(2+)</name>
        <dbReference type="ChEBI" id="CHEBI:18420"/>
    </cofactor>
</comment>
<dbReference type="InterPro" id="IPR039121">
    <property type="entry name" value="NUDT19"/>
</dbReference>
<proteinExistence type="predicted"/>
<evidence type="ECO:0000256" key="2">
    <source>
        <dbReference type="ARBA" id="ARBA00001946"/>
    </source>
</evidence>
<comment type="cofactor">
    <cofactor evidence="1">
        <name>Mn(2+)</name>
        <dbReference type="ChEBI" id="CHEBI:29035"/>
    </cofactor>
</comment>
<evidence type="ECO:0000256" key="6">
    <source>
        <dbReference type="ARBA" id="ARBA00023211"/>
    </source>
</evidence>
<evidence type="ECO:0000256" key="1">
    <source>
        <dbReference type="ARBA" id="ARBA00001936"/>
    </source>
</evidence>
<evidence type="ECO:0000256" key="3">
    <source>
        <dbReference type="ARBA" id="ARBA00022723"/>
    </source>
</evidence>